<evidence type="ECO:0000256" key="1">
    <source>
        <dbReference type="SAM" id="Coils"/>
    </source>
</evidence>
<keyword evidence="1" id="KW-0175">Coiled coil</keyword>
<dbReference type="Proteomes" id="UP000284676">
    <property type="component" value="Unassembled WGS sequence"/>
</dbReference>
<evidence type="ECO:0000313" key="2">
    <source>
        <dbReference type="EMBL" id="RHF69572.1"/>
    </source>
</evidence>
<dbReference type="RefSeq" id="WP_118234781.1">
    <property type="nucleotide sequence ID" value="NZ_QRHL01000049.1"/>
</dbReference>
<sequence>MEELNQVQENLETTKPKKKIKTSEEIKQELINKKKEIEKKLKEIELKEAEKKLKPLFNLFIKNAQKLSDEDVARMVAHYKIKFAEKKEENK</sequence>
<feature type="coiled-coil region" evidence="1">
    <location>
        <begin position="20"/>
        <end position="54"/>
    </location>
</feature>
<organism evidence="2 3">
    <name type="scientific">Fusobacterium mortiferum</name>
    <dbReference type="NCBI Taxonomy" id="850"/>
    <lineage>
        <taxon>Bacteria</taxon>
        <taxon>Fusobacteriati</taxon>
        <taxon>Fusobacteriota</taxon>
        <taxon>Fusobacteriia</taxon>
        <taxon>Fusobacteriales</taxon>
        <taxon>Fusobacteriaceae</taxon>
        <taxon>Fusobacterium</taxon>
    </lineage>
</organism>
<dbReference type="EMBL" id="QRHL01000049">
    <property type="protein sequence ID" value="RHF69572.1"/>
    <property type="molecule type" value="Genomic_DNA"/>
</dbReference>
<accession>A0A414PM29</accession>
<evidence type="ECO:0000313" key="3">
    <source>
        <dbReference type="Proteomes" id="UP000284676"/>
    </source>
</evidence>
<reference evidence="2 3" key="1">
    <citation type="submission" date="2018-08" db="EMBL/GenBank/DDBJ databases">
        <title>A genome reference for cultivated species of the human gut microbiota.</title>
        <authorList>
            <person name="Zou Y."/>
            <person name="Xue W."/>
            <person name="Luo G."/>
        </authorList>
    </citation>
    <scope>NUCLEOTIDE SEQUENCE [LARGE SCALE GENOMIC DNA]</scope>
    <source>
        <strain evidence="2 3">AM25-1</strain>
    </source>
</reference>
<name>A0A414PM29_FUSMR</name>
<proteinExistence type="predicted"/>
<dbReference type="AlphaFoldDB" id="A0A414PM29"/>
<gene>
    <name evidence="2" type="ORF">DW663_12760</name>
</gene>
<protein>
    <submittedName>
        <fullName evidence="2">Uncharacterized protein</fullName>
    </submittedName>
</protein>
<comment type="caution">
    <text evidence="2">The sequence shown here is derived from an EMBL/GenBank/DDBJ whole genome shotgun (WGS) entry which is preliminary data.</text>
</comment>